<evidence type="ECO:0000256" key="4">
    <source>
        <dbReference type="ARBA" id="ARBA00023054"/>
    </source>
</evidence>
<dbReference type="GO" id="GO:0000146">
    <property type="term" value="F:microfilament motor activity"/>
    <property type="evidence" value="ECO:0007669"/>
    <property type="project" value="TreeGrafter"/>
</dbReference>
<evidence type="ECO:0000256" key="5">
    <source>
        <dbReference type="ARBA" id="ARBA00023123"/>
    </source>
</evidence>
<keyword evidence="4" id="KW-0175">Coiled coil</keyword>
<keyword evidence="11" id="KW-1185">Reference proteome</keyword>
<dbReference type="GO" id="GO:0007015">
    <property type="term" value="P:actin filament organization"/>
    <property type="evidence" value="ECO:0007669"/>
    <property type="project" value="TreeGrafter"/>
</dbReference>
<dbReference type="InterPro" id="IPR036961">
    <property type="entry name" value="Kinesin_motor_dom_sf"/>
</dbReference>
<comment type="caution">
    <text evidence="10">The sequence shown here is derived from an EMBL/GenBank/DDBJ whole genome shotgun (WGS) entry which is preliminary data.</text>
</comment>
<keyword evidence="3 8" id="KW-0067">ATP-binding</keyword>
<keyword evidence="2 8" id="KW-0547">Nucleotide-binding</keyword>
<dbReference type="GO" id="GO:0005737">
    <property type="term" value="C:cytoplasm"/>
    <property type="evidence" value="ECO:0007669"/>
    <property type="project" value="TreeGrafter"/>
</dbReference>
<dbReference type="GO" id="GO:0016459">
    <property type="term" value="C:myosin complex"/>
    <property type="evidence" value="ECO:0007669"/>
    <property type="project" value="UniProtKB-KW"/>
</dbReference>
<evidence type="ECO:0000256" key="6">
    <source>
        <dbReference type="ARBA" id="ARBA00023175"/>
    </source>
</evidence>
<protein>
    <submittedName>
        <fullName evidence="10">MYH11</fullName>
    </submittedName>
</protein>
<feature type="binding site" evidence="8">
    <location>
        <begin position="110"/>
        <end position="117"/>
    </location>
    <ligand>
        <name>ATP</name>
        <dbReference type="ChEBI" id="CHEBI:30616"/>
    </ligand>
</feature>
<dbReference type="PRINTS" id="PR00193">
    <property type="entry name" value="MYOSINHEAVY"/>
</dbReference>
<keyword evidence="6 8" id="KW-0505">Motor protein</keyword>
<dbReference type="Gene3D" id="3.40.850.10">
    <property type="entry name" value="Kinesin motor domain"/>
    <property type="match status" value="1"/>
</dbReference>
<dbReference type="PANTHER" id="PTHR13140">
    <property type="entry name" value="MYOSIN"/>
    <property type="match status" value="1"/>
</dbReference>
<evidence type="ECO:0000256" key="2">
    <source>
        <dbReference type="ARBA" id="ARBA00022741"/>
    </source>
</evidence>
<dbReference type="SUPFAM" id="SSF52540">
    <property type="entry name" value="P-loop containing nucleoside triphosphate hydrolases"/>
    <property type="match status" value="1"/>
</dbReference>
<dbReference type="SMART" id="SM00242">
    <property type="entry name" value="MYSc"/>
    <property type="match status" value="1"/>
</dbReference>
<evidence type="ECO:0000256" key="3">
    <source>
        <dbReference type="ARBA" id="ARBA00022840"/>
    </source>
</evidence>
<comment type="caution">
    <text evidence="8">Lacks conserved residue(s) required for the propagation of feature annotation.</text>
</comment>
<evidence type="ECO:0000259" key="9">
    <source>
        <dbReference type="PROSITE" id="PS51456"/>
    </source>
</evidence>
<dbReference type="AlphaFoldDB" id="A0A7J7JQL8"/>
<evidence type="ECO:0000256" key="8">
    <source>
        <dbReference type="PROSITE-ProRule" id="PRU00782"/>
    </source>
</evidence>
<name>A0A7J7JQL8_BUGNE</name>
<reference evidence="10" key="1">
    <citation type="submission" date="2020-06" db="EMBL/GenBank/DDBJ databases">
        <title>Draft genome of Bugula neritina, a colonial animal packing powerful symbionts and potential medicines.</title>
        <authorList>
            <person name="Rayko M."/>
        </authorList>
    </citation>
    <scope>NUCLEOTIDE SEQUENCE [LARGE SCALE GENOMIC DNA]</scope>
    <source>
        <strain evidence="10">Kwan_BN1</strain>
    </source>
</reference>
<sequence length="158" mass="17733">MRVYKDDVQKMNPPKFSKVEDMAELTCLNEASVLHNLKERYYAGMIYTYSGLFCVVVNPYRRLPIYSEKVVELYKGKKRHEVPPHVYAIADTAYRNMLADREDQSILCTGESGAGKTENTKKVIQYLAFVAASVKSARGSTAPSTPQSLQVGSLLLQC</sequence>
<dbReference type="GO" id="GO:0005524">
    <property type="term" value="F:ATP binding"/>
    <property type="evidence" value="ECO:0007669"/>
    <property type="project" value="UniProtKB-UniRule"/>
</dbReference>
<gene>
    <name evidence="10" type="ORF">EB796_013722</name>
</gene>
<dbReference type="InterPro" id="IPR027417">
    <property type="entry name" value="P-loop_NTPase"/>
</dbReference>
<evidence type="ECO:0000313" key="11">
    <source>
        <dbReference type="Proteomes" id="UP000593567"/>
    </source>
</evidence>
<dbReference type="OrthoDB" id="10055605at2759"/>
<organism evidence="10 11">
    <name type="scientific">Bugula neritina</name>
    <name type="common">Brown bryozoan</name>
    <name type="synonym">Sertularia neritina</name>
    <dbReference type="NCBI Taxonomy" id="10212"/>
    <lineage>
        <taxon>Eukaryota</taxon>
        <taxon>Metazoa</taxon>
        <taxon>Spiralia</taxon>
        <taxon>Lophotrochozoa</taxon>
        <taxon>Bryozoa</taxon>
        <taxon>Gymnolaemata</taxon>
        <taxon>Cheilostomatida</taxon>
        <taxon>Flustrina</taxon>
        <taxon>Buguloidea</taxon>
        <taxon>Bugulidae</taxon>
        <taxon>Bugula</taxon>
    </lineage>
</organism>
<keyword evidence="5 8" id="KW-0518">Myosin</keyword>
<dbReference type="Pfam" id="PF00063">
    <property type="entry name" value="Myosin_head"/>
    <property type="match status" value="1"/>
</dbReference>
<comment type="similarity">
    <text evidence="1 8">Belongs to the TRAFAC class myosin-kinesin ATPase superfamily. Myosin family.</text>
</comment>
<dbReference type="GO" id="GO:0051015">
    <property type="term" value="F:actin filament binding"/>
    <property type="evidence" value="ECO:0007669"/>
    <property type="project" value="TreeGrafter"/>
</dbReference>
<dbReference type="PROSITE" id="PS51456">
    <property type="entry name" value="MYOSIN_MOTOR"/>
    <property type="match status" value="1"/>
</dbReference>
<dbReference type="Proteomes" id="UP000593567">
    <property type="component" value="Unassembled WGS sequence"/>
</dbReference>
<accession>A0A7J7JQL8</accession>
<dbReference type="InterPro" id="IPR001609">
    <property type="entry name" value="Myosin_head_motor_dom-like"/>
</dbReference>
<evidence type="ECO:0000256" key="7">
    <source>
        <dbReference type="ARBA" id="ARBA00023203"/>
    </source>
</evidence>
<dbReference type="PANTHER" id="PTHR13140:SF857">
    <property type="entry name" value="MYOSIN-11"/>
    <property type="match status" value="1"/>
</dbReference>
<proteinExistence type="inferred from homology"/>
<dbReference type="EMBL" id="VXIV02002003">
    <property type="protein sequence ID" value="KAF6027971.1"/>
    <property type="molecule type" value="Genomic_DNA"/>
</dbReference>
<evidence type="ECO:0000256" key="1">
    <source>
        <dbReference type="ARBA" id="ARBA00008314"/>
    </source>
</evidence>
<dbReference type="FunFam" id="3.40.850.10:FF:000101">
    <property type="entry name" value="Slow myosin heavy chain 2"/>
    <property type="match status" value="1"/>
</dbReference>
<evidence type="ECO:0000313" key="10">
    <source>
        <dbReference type="EMBL" id="KAF6027971.1"/>
    </source>
</evidence>
<dbReference type="GO" id="GO:0016020">
    <property type="term" value="C:membrane"/>
    <property type="evidence" value="ECO:0007669"/>
    <property type="project" value="TreeGrafter"/>
</dbReference>
<keyword evidence="7 8" id="KW-0009">Actin-binding</keyword>
<feature type="domain" description="Myosin motor" evidence="9">
    <location>
        <begin position="17"/>
        <end position="158"/>
    </location>
</feature>